<protein>
    <submittedName>
        <fullName evidence="1">Uncharacterized protein</fullName>
    </submittedName>
</protein>
<proteinExistence type="predicted"/>
<evidence type="ECO:0000313" key="1">
    <source>
        <dbReference type="EMBL" id="KAI4325600.1"/>
    </source>
</evidence>
<reference evidence="2" key="1">
    <citation type="journal article" date="2023" name="Front. Plant Sci.">
        <title>Chromosomal-level genome assembly of Melastoma candidum provides insights into trichome evolution.</title>
        <authorList>
            <person name="Zhong Y."/>
            <person name="Wu W."/>
            <person name="Sun C."/>
            <person name="Zou P."/>
            <person name="Liu Y."/>
            <person name="Dai S."/>
            <person name="Zhou R."/>
        </authorList>
    </citation>
    <scope>NUCLEOTIDE SEQUENCE [LARGE SCALE GENOMIC DNA]</scope>
</reference>
<evidence type="ECO:0000313" key="2">
    <source>
        <dbReference type="Proteomes" id="UP001057402"/>
    </source>
</evidence>
<sequence length="103" mass="11403">METYKLHMAVAALAGASLVAVSTYYIHQRTVSDFFEFVKIGTIPDSGRRLSGKRARRKANGSPRKMGEKTAKKAQQKSFPIKMLKPMLVSESIPMPEFSPGNT</sequence>
<comment type="caution">
    <text evidence="1">The sequence shown here is derived from an EMBL/GenBank/DDBJ whole genome shotgun (WGS) entry which is preliminary data.</text>
</comment>
<dbReference type="EMBL" id="CM042888">
    <property type="protein sequence ID" value="KAI4325600.1"/>
    <property type="molecule type" value="Genomic_DNA"/>
</dbReference>
<organism evidence="1 2">
    <name type="scientific">Melastoma candidum</name>
    <dbReference type="NCBI Taxonomy" id="119954"/>
    <lineage>
        <taxon>Eukaryota</taxon>
        <taxon>Viridiplantae</taxon>
        <taxon>Streptophyta</taxon>
        <taxon>Embryophyta</taxon>
        <taxon>Tracheophyta</taxon>
        <taxon>Spermatophyta</taxon>
        <taxon>Magnoliopsida</taxon>
        <taxon>eudicotyledons</taxon>
        <taxon>Gunneridae</taxon>
        <taxon>Pentapetalae</taxon>
        <taxon>rosids</taxon>
        <taxon>malvids</taxon>
        <taxon>Myrtales</taxon>
        <taxon>Melastomataceae</taxon>
        <taxon>Melastomatoideae</taxon>
        <taxon>Melastomateae</taxon>
        <taxon>Melastoma</taxon>
    </lineage>
</organism>
<keyword evidence="2" id="KW-1185">Reference proteome</keyword>
<gene>
    <name evidence="1" type="ORF">MLD38_030982</name>
</gene>
<accession>A0ACB9MMY4</accession>
<dbReference type="Proteomes" id="UP001057402">
    <property type="component" value="Chromosome 9"/>
</dbReference>
<name>A0ACB9MMY4_9MYRT</name>